<comment type="caution">
    <text evidence="4">The sequence shown here is derived from an EMBL/GenBank/DDBJ whole genome shotgun (WGS) entry which is preliminary data.</text>
</comment>
<dbReference type="GO" id="GO:0009317">
    <property type="term" value="C:acetyl-CoA carboxylase complex"/>
    <property type="evidence" value="ECO:0007669"/>
    <property type="project" value="TreeGrafter"/>
</dbReference>
<dbReference type="InterPro" id="IPR011763">
    <property type="entry name" value="COA_CT_C"/>
</dbReference>
<reference evidence="4 5" key="1">
    <citation type="submission" date="2018-02" db="EMBL/GenBank/DDBJ databases">
        <title>Corynebacterium alimpuense sp. nov., a marine obligate actinomycete isolated from sediments of Valparaiso bay, Chile.</title>
        <authorList>
            <person name="Claverias F."/>
            <person name="Gonzales-Siles L."/>
            <person name="Salva-Serra F."/>
            <person name="Inganaes E."/>
            <person name="Molin K."/>
            <person name="Cumsille A."/>
            <person name="Undabarrena A."/>
            <person name="Couve E."/>
            <person name="Moore E.R.B."/>
            <person name="Gomila M."/>
            <person name="Camara B."/>
        </authorList>
    </citation>
    <scope>NUCLEOTIDE SEQUENCE [LARGE SCALE GENOMIC DNA]</scope>
    <source>
        <strain evidence="4 5">CCUG 69366</strain>
    </source>
</reference>
<dbReference type="PROSITE" id="PS50989">
    <property type="entry name" value="COA_CT_CTER"/>
    <property type="match status" value="1"/>
</dbReference>
<dbReference type="Gene3D" id="3.90.226.10">
    <property type="entry name" value="2-enoyl-CoA Hydratase, Chain A, domain 1"/>
    <property type="match status" value="2"/>
</dbReference>
<evidence type="ECO:0000259" key="2">
    <source>
        <dbReference type="PROSITE" id="PS50980"/>
    </source>
</evidence>
<organism evidence="4 5">
    <name type="scientific">Corynebacterium alimapuense</name>
    <dbReference type="NCBI Taxonomy" id="1576874"/>
    <lineage>
        <taxon>Bacteria</taxon>
        <taxon>Bacillati</taxon>
        <taxon>Actinomycetota</taxon>
        <taxon>Actinomycetes</taxon>
        <taxon>Mycobacteriales</taxon>
        <taxon>Corynebacteriaceae</taxon>
        <taxon>Corynebacterium</taxon>
    </lineage>
</organism>
<dbReference type="PANTHER" id="PTHR43842">
    <property type="entry name" value="PROPIONYL-COA CARBOXYLASE BETA CHAIN"/>
    <property type="match status" value="1"/>
</dbReference>
<dbReference type="InterPro" id="IPR029045">
    <property type="entry name" value="ClpP/crotonase-like_dom_sf"/>
</dbReference>
<dbReference type="RefSeq" id="WP_123047918.1">
    <property type="nucleotide sequence ID" value="NZ_PTJO01000004.1"/>
</dbReference>
<dbReference type="GO" id="GO:0004658">
    <property type="term" value="F:propionyl-CoA carboxylase activity"/>
    <property type="evidence" value="ECO:0007669"/>
    <property type="project" value="TreeGrafter"/>
</dbReference>
<evidence type="ECO:0000313" key="4">
    <source>
        <dbReference type="EMBL" id="RNE48781.1"/>
    </source>
</evidence>
<dbReference type="OrthoDB" id="4434131at2"/>
<accession>A0A3M8K6E0</accession>
<evidence type="ECO:0000313" key="5">
    <source>
        <dbReference type="Proteomes" id="UP000266975"/>
    </source>
</evidence>
<dbReference type="EMBL" id="PTJO01000004">
    <property type="protein sequence ID" value="RNE48781.1"/>
    <property type="molecule type" value="Genomic_DNA"/>
</dbReference>
<proteinExistence type="inferred from homology"/>
<dbReference type="InterPro" id="IPR011762">
    <property type="entry name" value="COA_CT_N"/>
</dbReference>
<evidence type="ECO:0000256" key="1">
    <source>
        <dbReference type="ARBA" id="ARBA00006102"/>
    </source>
</evidence>
<dbReference type="AlphaFoldDB" id="A0A3M8K6E0"/>
<comment type="similarity">
    <text evidence="1">Belongs to the AccD/PCCB family.</text>
</comment>
<dbReference type="SUPFAM" id="SSF52096">
    <property type="entry name" value="ClpP/crotonase"/>
    <property type="match status" value="2"/>
</dbReference>
<sequence>MTSISPDLTTTAGRIADLRSRLAEAVTPVGTDALEATHASGNRTARERVLHLLDENSFVETDALARHRSTEFGAEAKRPLTDGVVTGYGTVAGRKVCVFSQDSTVFNGSLGEVYGEKIVKIYDLAIKTGVPIIGIHEGTGARAIEGIVALALNARILARTTTASGLIPQIAVITGHTEGVHALPPVLADLLVMVENQSSLQMATPDVVEKVTGIESTPESLGGALIHAETSGTAHVTAPSDTAALELIRDLLAFLPANNRAEAPREPAETSLEISETDHELDSLVPDSEKQAYDIHEAINRIVDSAEFLELQSRFATNIVTGFGRIEGRSVGIIANQPTELAGCLDHAAAEKAARFIRTCDAFNIPLIEFVDSPGFLPDQDQEHNAVLRRGAKLAFAYAEASVGKITVIVRKAIGPAYVLMGSKDLGADLVFAWPTAEIAVAEAPAAVAAIHSKTDDAAIAAYAESHLNPYLAAERSLVDAVIPPSHTRARIIEGLRLLDRKVLMTPPKKHGNIPL</sequence>
<dbReference type="Proteomes" id="UP000266975">
    <property type="component" value="Unassembled WGS sequence"/>
</dbReference>
<feature type="domain" description="CoA carboxyltransferase N-terminal" evidence="2">
    <location>
        <begin position="8"/>
        <end position="267"/>
    </location>
</feature>
<dbReference type="InterPro" id="IPR034733">
    <property type="entry name" value="AcCoA_carboxyl_beta"/>
</dbReference>
<feature type="domain" description="CoA carboxyltransferase C-terminal" evidence="3">
    <location>
        <begin position="267"/>
        <end position="510"/>
    </location>
</feature>
<dbReference type="PROSITE" id="PS50980">
    <property type="entry name" value="COA_CT_NTER"/>
    <property type="match status" value="1"/>
</dbReference>
<keyword evidence="5" id="KW-1185">Reference proteome</keyword>
<gene>
    <name evidence="4" type="ORF">C5L39_05590</name>
</gene>
<name>A0A3M8K6E0_9CORY</name>
<protein>
    <submittedName>
        <fullName evidence="4">Acyl-CoA carboxylase subunit beta</fullName>
    </submittedName>
</protein>
<dbReference type="Pfam" id="PF01039">
    <property type="entry name" value="Carboxyl_trans"/>
    <property type="match status" value="1"/>
</dbReference>
<evidence type="ECO:0000259" key="3">
    <source>
        <dbReference type="PROSITE" id="PS50989"/>
    </source>
</evidence>
<dbReference type="PANTHER" id="PTHR43842:SF2">
    <property type="entry name" value="PROPIONYL-COA CARBOXYLASE BETA CHAIN, MITOCHONDRIAL"/>
    <property type="match status" value="1"/>
</dbReference>
<dbReference type="InterPro" id="IPR051047">
    <property type="entry name" value="AccD/PCCB"/>
</dbReference>